<evidence type="ECO:0000313" key="6">
    <source>
        <dbReference type="Proteomes" id="UP000253529"/>
    </source>
</evidence>
<evidence type="ECO:0000256" key="1">
    <source>
        <dbReference type="ARBA" id="ARBA00023015"/>
    </source>
</evidence>
<dbReference type="InterPro" id="IPR009057">
    <property type="entry name" value="Homeodomain-like_sf"/>
</dbReference>
<dbReference type="PANTHER" id="PTHR43280">
    <property type="entry name" value="ARAC-FAMILY TRANSCRIPTIONAL REGULATOR"/>
    <property type="match status" value="1"/>
</dbReference>
<dbReference type="AlphaFoldDB" id="A0A366EXH2"/>
<keyword evidence="6" id="KW-1185">Reference proteome</keyword>
<evidence type="ECO:0000256" key="3">
    <source>
        <dbReference type="ARBA" id="ARBA00023163"/>
    </source>
</evidence>
<keyword evidence="1" id="KW-0805">Transcription regulation</keyword>
<dbReference type="GO" id="GO:0003700">
    <property type="term" value="F:DNA-binding transcription factor activity"/>
    <property type="evidence" value="ECO:0007669"/>
    <property type="project" value="InterPro"/>
</dbReference>
<dbReference type="PRINTS" id="PR00032">
    <property type="entry name" value="HTHARAC"/>
</dbReference>
<dbReference type="InterPro" id="IPR020449">
    <property type="entry name" value="Tscrpt_reg_AraC-type_HTH"/>
</dbReference>
<reference evidence="5 6" key="1">
    <citation type="submission" date="2018-06" db="EMBL/GenBank/DDBJ databases">
        <title>Genomic Encyclopedia of Type Strains, Phase IV (KMG-IV): sequencing the most valuable type-strain genomes for metagenomic binning, comparative biology and taxonomic classification.</title>
        <authorList>
            <person name="Goeker M."/>
        </authorList>
    </citation>
    <scope>NUCLEOTIDE SEQUENCE [LARGE SCALE GENOMIC DNA]</scope>
    <source>
        <strain evidence="5 6">DSM 24875</strain>
    </source>
</reference>
<dbReference type="InterPro" id="IPR018060">
    <property type="entry name" value="HTH_AraC"/>
</dbReference>
<sequence length="304" mass="33619">MTAHRPRPPLVTGNPHRPSFVATRIEAAIADRTWATQSLDGIRCFRAFFLRRGTGSFGTRNGPLLELSAPQVLWTPFAERGEFRLFAGGDGATLLATEDVVWSSIGESRLGAQLRPLIDRTVLAPASRLGSSLAEMEALFDGFERETRDPGPGASAMGSLYLGLLMMHLWRSCGLARESDALDAGAPTAQRFRQLVELRYRDNLGVDDFAQLLGVTRSHLHFACVKALGRPPQRVVHERLVAEARLRLRDTAQPIEQVGYSLGFRDAAYFNRFFRRLSGLTPGDYRRAARTALPAPPTSYTAWP</sequence>
<comment type="caution">
    <text evidence="5">The sequence shown here is derived from an EMBL/GenBank/DDBJ whole genome shotgun (WGS) entry which is preliminary data.</text>
</comment>
<proteinExistence type="predicted"/>
<dbReference type="EMBL" id="QNRK01000029">
    <property type="protein sequence ID" value="RBP07102.1"/>
    <property type="molecule type" value="Genomic_DNA"/>
</dbReference>
<keyword evidence="2 5" id="KW-0238">DNA-binding</keyword>
<dbReference type="SUPFAM" id="SSF46689">
    <property type="entry name" value="Homeodomain-like"/>
    <property type="match status" value="1"/>
</dbReference>
<dbReference type="Gene3D" id="1.10.10.60">
    <property type="entry name" value="Homeodomain-like"/>
    <property type="match status" value="1"/>
</dbReference>
<evidence type="ECO:0000259" key="4">
    <source>
        <dbReference type="PROSITE" id="PS01124"/>
    </source>
</evidence>
<dbReference type="SMART" id="SM00342">
    <property type="entry name" value="HTH_ARAC"/>
    <property type="match status" value="1"/>
</dbReference>
<feature type="domain" description="HTH araC/xylS-type" evidence="4">
    <location>
        <begin position="190"/>
        <end position="288"/>
    </location>
</feature>
<dbReference type="Proteomes" id="UP000253529">
    <property type="component" value="Unassembled WGS sequence"/>
</dbReference>
<evidence type="ECO:0000256" key="2">
    <source>
        <dbReference type="ARBA" id="ARBA00023125"/>
    </source>
</evidence>
<evidence type="ECO:0000313" key="5">
    <source>
        <dbReference type="EMBL" id="RBP07102.1"/>
    </source>
</evidence>
<dbReference type="OrthoDB" id="9814125at2"/>
<dbReference type="PROSITE" id="PS01124">
    <property type="entry name" value="HTH_ARAC_FAMILY_2"/>
    <property type="match status" value="1"/>
</dbReference>
<dbReference type="GO" id="GO:0043565">
    <property type="term" value="F:sequence-specific DNA binding"/>
    <property type="evidence" value="ECO:0007669"/>
    <property type="project" value="InterPro"/>
</dbReference>
<protein>
    <submittedName>
        <fullName evidence="5">AraC-like DNA-binding protein</fullName>
    </submittedName>
</protein>
<name>A0A366EXH2_9HYPH</name>
<gene>
    <name evidence="5" type="ORF">DFR50_12932</name>
</gene>
<dbReference type="PANTHER" id="PTHR43280:SF32">
    <property type="entry name" value="TRANSCRIPTIONAL REGULATORY PROTEIN"/>
    <property type="match status" value="1"/>
</dbReference>
<keyword evidence="3" id="KW-0804">Transcription</keyword>
<accession>A0A366EXH2</accession>
<dbReference type="Pfam" id="PF12833">
    <property type="entry name" value="HTH_18"/>
    <property type="match status" value="1"/>
</dbReference>
<organism evidence="5 6">
    <name type="scientific">Roseiarcus fermentans</name>
    <dbReference type="NCBI Taxonomy" id="1473586"/>
    <lineage>
        <taxon>Bacteria</taxon>
        <taxon>Pseudomonadati</taxon>
        <taxon>Pseudomonadota</taxon>
        <taxon>Alphaproteobacteria</taxon>
        <taxon>Hyphomicrobiales</taxon>
        <taxon>Roseiarcaceae</taxon>
        <taxon>Roseiarcus</taxon>
    </lineage>
</organism>